<dbReference type="SUPFAM" id="SSF56935">
    <property type="entry name" value="Porins"/>
    <property type="match status" value="1"/>
</dbReference>
<keyword evidence="12" id="KW-1133">Transmembrane helix</keyword>
<feature type="domain" description="Secretin/TonB short N-terminal" evidence="13">
    <location>
        <begin position="88"/>
        <end position="139"/>
    </location>
</feature>
<evidence type="ECO:0000313" key="14">
    <source>
        <dbReference type="EMBL" id="CUN35412.1"/>
    </source>
</evidence>
<evidence type="ECO:0000256" key="9">
    <source>
        <dbReference type="ARBA" id="ARBA00023237"/>
    </source>
</evidence>
<dbReference type="EMBL" id="WKMC01000002">
    <property type="protein sequence ID" value="MRZ49711.1"/>
    <property type="molecule type" value="Genomic_DNA"/>
</dbReference>
<dbReference type="FunFam" id="2.60.40.1120:FF:000003">
    <property type="entry name" value="Outer membrane protein Omp121"/>
    <property type="match status" value="1"/>
</dbReference>
<evidence type="ECO:0000313" key="15">
    <source>
        <dbReference type="EMBL" id="MRZ49711.1"/>
    </source>
</evidence>
<dbReference type="Gene3D" id="2.40.170.20">
    <property type="entry name" value="TonB-dependent receptor, beta-barrel domain"/>
    <property type="match status" value="1"/>
</dbReference>
<evidence type="ECO:0000313" key="19">
    <source>
        <dbReference type="Proteomes" id="UP000441358"/>
    </source>
</evidence>
<evidence type="ECO:0000256" key="2">
    <source>
        <dbReference type="ARBA" id="ARBA00022448"/>
    </source>
</evidence>
<evidence type="ECO:0000256" key="12">
    <source>
        <dbReference type="SAM" id="Phobius"/>
    </source>
</evidence>
<keyword evidence="2 10" id="KW-0813">Transport</keyword>
<evidence type="ECO:0000256" key="8">
    <source>
        <dbReference type="ARBA" id="ARBA00023136"/>
    </source>
</evidence>
<keyword evidence="7 11" id="KW-0798">TonB box</keyword>
<feature type="transmembrane region" description="Helical" evidence="12">
    <location>
        <begin position="40"/>
        <end position="59"/>
    </location>
</feature>
<dbReference type="InterPro" id="IPR036942">
    <property type="entry name" value="Beta-barrel_TonB_sf"/>
</dbReference>
<keyword evidence="8 10" id="KW-0472">Membrane</keyword>
<dbReference type="Gene3D" id="2.60.40.1120">
    <property type="entry name" value="Carboxypeptidase-like, regulatory domain"/>
    <property type="match status" value="1"/>
</dbReference>
<reference evidence="14 17" key="1">
    <citation type="submission" date="2015-09" db="EMBL/GenBank/DDBJ databases">
        <authorList>
            <consortium name="Pathogen Informatics"/>
        </authorList>
    </citation>
    <scope>NUCLEOTIDE SEQUENCE [LARGE SCALE GENOMIC DNA]</scope>
    <source>
        <strain evidence="14 17">2789STDY5608822</strain>
    </source>
</reference>
<keyword evidence="6" id="KW-0408">Iron</keyword>
<dbReference type="SMART" id="SM00965">
    <property type="entry name" value="STN"/>
    <property type="match status" value="1"/>
</dbReference>
<proteinExistence type="inferred from homology"/>
<keyword evidence="4" id="KW-0410">Iron transport</keyword>
<dbReference type="InterPro" id="IPR012910">
    <property type="entry name" value="Plug_dom"/>
</dbReference>
<dbReference type="SUPFAM" id="SSF49464">
    <property type="entry name" value="Carboxypeptidase regulatory domain-like"/>
    <property type="match status" value="1"/>
</dbReference>
<protein>
    <submittedName>
        <fullName evidence="14">Outer membrane receptor for ferrienterochelin and colicins</fullName>
    </submittedName>
    <submittedName>
        <fullName evidence="15">SusC/RagA family TonB-linked outer membrane protein</fullName>
    </submittedName>
</protein>
<dbReference type="GO" id="GO:0009279">
    <property type="term" value="C:cell outer membrane"/>
    <property type="evidence" value="ECO:0007669"/>
    <property type="project" value="UniProtKB-SubCell"/>
</dbReference>
<dbReference type="InterPro" id="IPR023997">
    <property type="entry name" value="TonB-dep_OMP_SusC/RagA_CS"/>
</dbReference>
<name>A0A173W7G4_PARDI</name>
<dbReference type="InterPro" id="IPR008969">
    <property type="entry name" value="CarboxyPept-like_regulatory"/>
</dbReference>
<dbReference type="Proteomes" id="UP000095455">
    <property type="component" value="Unassembled WGS sequence"/>
</dbReference>
<dbReference type="FunFam" id="2.170.130.10:FF:000003">
    <property type="entry name" value="SusC/RagA family TonB-linked outer membrane protein"/>
    <property type="match status" value="1"/>
</dbReference>
<dbReference type="Pfam" id="PF00593">
    <property type="entry name" value="TonB_dep_Rec_b-barrel"/>
    <property type="match status" value="1"/>
</dbReference>
<evidence type="ECO:0000256" key="3">
    <source>
        <dbReference type="ARBA" id="ARBA00022452"/>
    </source>
</evidence>
<evidence type="ECO:0000313" key="18">
    <source>
        <dbReference type="Proteomes" id="UP000432516"/>
    </source>
</evidence>
<accession>A0A173W7G4</accession>
<dbReference type="GO" id="GO:0006826">
    <property type="term" value="P:iron ion transport"/>
    <property type="evidence" value="ECO:0007669"/>
    <property type="project" value="UniProtKB-KW"/>
</dbReference>
<dbReference type="Gene3D" id="2.170.130.10">
    <property type="entry name" value="TonB-dependent receptor, plug domain"/>
    <property type="match status" value="1"/>
</dbReference>
<dbReference type="Pfam" id="PF07715">
    <property type="entry name" value="Plug"/>
    <property type="match status" value="1"/>
</dbReference>
<dbReference type="Proteomes" id="UP000432516">
    <property type="component" value="Unassembled WGS sequence"/>
</dbReference>
<dbReference type="NCBIfam" id="TIGR04057">
    <property type="entry name" value="SusC_RagA_signa"/>
    <property type="match status" value="1"/>
</dbReference>
<gene>
    <name evidence="14" type="ORF">ERS852380_00100</name>
    <name evidence="15" type="ORF">GKD66_05560</name>
    <name evidence="16" type="ORF">GKD68_15810</name>
</gene>
<dbReference type="NCBIfam" id="TIGR04056">
    <property type="entry name" value="OMP_RagA_SusC"/>
    <property type="match status" value="1"/>
</dbReference>
<dbReference type="InterPro" id="IPR011662">
    <property type="entry name" value="Secretin/TonB_short_N"/>
</dbReference>
<evidence type="ECO:0000256" key="6">
    <source>
        <dbReference type="ARBA" id="ARBA00023004"/>
    </source>
</evidence>
<dbReference type="InterPro" id="IPR039426">
    <property type="entry name" value="TonB-dep_rcpt-like"/>
</dbReference>
<evidence type="ECO:0000313" key="16">
    <source>
        <dbReference type="EMBL" id="MRZ56176.1"/>
    </source>
</evidence>
<evidence type="ECO:0000256" key="1">
    <source>
        <dbReference type="ARBA" id="ARBA00004571"/>
    </source>
</evidence>
<keyword evidence="3 10" id="KW-1134">Transmembrane beta strand</keyword>
<evidence type="ECO:0000256" key="7">
    <source>
        <dbReference type="ARBA" id="ARBA00023077"/>
    </source>
</evidence>
<dbReference type="InterPro" id="IPR000531">
    <property type="entry name" value="Beta-barrel_TonB"/>
</dbReference>
<dbReference type="InterPro" id="IPR023996">
    <property type="entry name" value="TonB-dep_OMP_SusC/RagA"/>
</dbReference>
<keyword evidence="4" id="KW-0406">Ion transport</keyword>
<sequence>MKNREMLQHLPAEVSTELSLNYLVLTLKHHKCMENKIFRVMKLALTTLFIFTTGLLASVRSQNMRIDFILNNAKTYNILEEIEKQTDYLFIYNVEEVDLERRISITASNQTVTEILSNIFKNTDTIYKIEGKNIFLMRKEVNRDSSPQQSKKGITGTVIDKNGEPIIGANVLIKGTSIGTITDFNGKYTLEVPENAIIQISYIGYLSQDINVNGKKEITVRLAEDTQSLDEVVVVGYGTQKKGEVASAISSIKSENFIKTPSTDPAQLIKGQVPGLSIITPDANPTSTSEISLRGITTLKASASPLVLIDGIPGDLNSVSPDDIQQIDVLKDGSAAAIYGTRGTNGVILITTKNTLGEMPTEVDVNAYISTQQIIKRLPFMNADEYRQRVKEGVAGAQDDGATTDWLDQVTRTPFTQIYNISLRGGSRTTNYVASFEYRGLNGLIKRTNNQMYYPRIEITHRMFNNKLKLNASLSGYKQSYFSGSDGGSYNSEVYRNALIYNPTTPVYNAEGKYSESTKNEYYNPVAMLNEVEGENQATNLRMFGNITYTPIEGLDIKYLVSSNTYNQTRGYYETQNHKSTWRDGKNGYASRGTTRKAQDLSELTVQWRKTLLEDHSFTLLAGYSWQKDTYQNYYMQNYDFPSDDYTYNNMETGQALKDGKATEFSEANESRLIGYFGRLNYSYKGKYMLAASIRHEGSTKFGADHKWGNFPSVSGAWNIKGENFLKDIEELSTLKLRAGFGITGTVPDDPYMSLNTLDFGTYVYYNGLYIKTIRPDSNANPDLRWEKKKEVNIGIDFGFLDDRISGNIDYYNRKTEDLLWDYTVPSPPYLYSSMVANAGSMRNSGIEVGITAIPIQTKDFQWTTSTNYSTNKNKLLSLSNDQFISSGYSDKGSTGEPLQTTTHRIQEGEPIGNFWGYKTIDIDDNGHWIIEGADGNPKPISEQQPTDKQVIGNGLPKHYLNWNNSISWKGFDFSVTMRGAFGFDILNMPRLQYGAPVMLARGNVLNEAFDTKFGNSPLAIDQELQYVSYYIEKGNYWKIDNITLGYTFNFNTWIKRLRIYGTVSNLATITGYSGIDPEVSLSGLTPGVDNKNRYPSTRTYTFGVSIKF</sequence>
<reference evidence="18 19" key="2">
    <citation type="journal article" date="2019" name="Nat. Med.">
        <title>A library of human gut bacterial isolates paired with longitudinal multiomics data enables mechanistic microbiome research.</title>
        <authorList>
            <person name="Poyet M."/>
            <person name="Groussin M."/>
            <person name="Gibbons S.M."/>
            <person name="Avila-Pacheco J."/>
            <person name="Jiang X."/>
            <person name="Kearney S.M."/>
            <person name="Perrotta A.R."/>
            <person name="Berdy B."/>
            <person name="Zhao S."/>
            <person name="Lieberman T.D."/>
            <person name="Swanson P.K."/>
            <person name="Smith M."/>
            <person name="Roesemann S."/>
            <person name="Alexander J.E."/>
            <person name="Rich S.A."/>
            <person name="Livny J."/>
            <person name="Vlamakis H."/>
            <person name="Clish C."/>
            <person name="Bullock K."/>
            <person name="Deik A."/>
            <person name="Scott J."/>
            <person name="Pierce K.A."/>
            <person name="Xavier R.J."/>
            <person name="Alm E.J."/>
        </authorList>
    </citation>
    <scope>NUCLEOTIDE SEQUENCE [LARGE SCALE GENOMIC DNA]</scope>
    <source>
        <strain evidence="16 18">BIOML-A2</strain>
        <strain evidence="15 19">BIOML-A32</strain>
    </source>
</reference>
<keyword evidence="14" id="KW-0675">Receptor</keyword>
<dbReference type="InterPro" id="IPR037066">
    <property type="entry name" value="Plug_dom_sf"/>
</dbReference>
<evidence type="ECO:0000313" key="17">
    <source>
        <dbReference type="Proteomes" id="UP000095455"/>
    </source>
</evidence>
<comment type="similarity">
    <text evidence="10 11">Belongs to the TonB-dependent receptor family.</text>
</comment>
<dbReference type="EMBL" id="CYYK01000001">
    <property type="protein sequence ID" value="CUN35412.1"/>
    <property type="molecule type" value="Genomic_DNA"/>
</dbReference>
<dbReference type="AlphaFoldDB" id="A0A173W7G4"/>
<dbReference type="PROSITE" id="PS52016">
    <property type="entry name" value="TONB_DEPENDENT_REC_3"/>
    <property type="match status" value="1"/>
</dbReference>
<keyword evidence="5 10" id="KW-0812">Transmembrane</keyword>
<evidence type="ECO:0000256" key="10">
    <source>
        <dbReference type="PROSITE-ProRule" id="PRU01360"/>
    </source>
</evidence>
<dbReference type="Pfam" id="PF13715">
    <property type="entry name" value="CarbopepD_reg_2"/>
    <property type="match status" value="1"/>
</dbReference>
<keyword evidence="9 10" id="KW-0998">Cell outer membrane</keyword>
<evidence type="ECO:0000256" key="4">
    <source>
        <dbReference type="ARBA" id="ARBA00022496"/>
    </source>
</evidence>
<dbReference type="Proteomes" id="UP000441358">
    <property type="component" value="Unassembled WGS sequence"/>
</dbReference>
<comment type="caution">
    <text evidence="15">The sequence shown here is derived from an EMBL/GenBank/DDBJ whole genome shotgun (WGS) entry which is preliminary data.</text>
</comment>
<organism evidence="15 19">
    <name type="scientific">Parabacteroides distasonis</name>
    <dbReference type="NCBI Taxonomy" id="823"/>
    <lineage>
        <taxon>Bacteria</taxon>
        <taxon>Pseudomonadati</taxon>
        <taxon>Bacteroidota</taxon>
        <taxon>Bacteroidia</taxon>
        <taxon>Bacteroidales</taxon>
        <taxon>Tannerellaceae</taxon>
        <taxon>Parabacteroides</taxon>
    </lineage>
</organism>
<evidence type="ECO:0000259" key="13">
    <source>
        <dbReference type="SMART" id="SM00965"/>
    </source>
</evidence>
<dbReference type="EMBL" id="WKNE01000013">
    <property type="protein sequence ID" value="MRZ56176.1"/>
    <property type="molecule type" value="Genomic_DNA"/>
</dbReference>
<evidence type="ECO:0000256" key="11">
    <source>
        <dbReference type="RuleBase" id="RU003357"/>
    </source>
</evidence>
<comment type="subcellular location">
    <subcellularLocation>
        <location evidence="1 10">Cell outer membrane</location>
        <topology evidence="1 10">Multi-pass membrane protein</topology>
    </subcellularLocation>
</comment>
<evidence type="ECO:0000256" key="5">
    <source>
        <dbReference type="ARBA" id="ARBA00022692"/>
    </source>
</evidence>